<dbReference type="InterPro" id="IPR023170">
    <property type="entry name" value="HhH_base_excis_C"/>
</dbReference>
<dbReference type="CDD" id="cd00056">
    <property type="entry name" value="ENDO3c"/>
    <property type="match status" value="1"/>
</dbReference>
<dbReference type="PANTHER" id="PTHR42944:SF1">
    <property type="entry name" value="ADENINE DNA GLYCOSYLASE"/>
    <property type="match status" value="1"/>
</dbReference>
<evidence type="ECO:0000256" key="5">
    <source>
        <dbReference type="ARBA" id="ARBA00022023"/>
    </source>
</evidence>
<dbReference type="EMBL" id="UGNW01000001">
    <property type="protein sequence ID" value="STX31469.1"/>
    <property type="molecule type" value="Genomic_DNA"/>
</dbReference>
<dbReference type="Pfam" id="PF14815">
    <property type="entry name" value="NUDIX_4"/>
    <property type="match status" value="1"/>
</dbReference>
<reference evidence="17 19" key="2">
    <citation type="submission" date="2018-06" db="EMBL/GenBank/DDBJ databases">
        <authorList>
            <consortium name="Pathogen Informatics"/>
            <person name="Doyle S."/>
        </authorList>
    </citation>
    <scope>NUCLEOTIDE SEQUENCE [LARGE SCALE GENOMIC DNA]</scope>
    <source>
        <strain evidence="17 19">NCTC12437</strain>
    </source>
</reference>
<dbReference type="EMBL" id="LNXT01000008">
    <property type="protein sequence ID" value="KTC74666.1"/>
    <property type="molecule type" value="Genomic_DNA"/>
</dbReference>
<dbReference type="GO" id="GO:0006298">
    <property type="term" value="P:mismatch repair"/>
    <property type="evidence" value="ECO:0007669"/>
    <property type="project" value="TreeGrafter"/>
</dbReference>
<dbReference type="RefSeq" id="WP_058522810.1">
    <property type="nucleotide sequence ID" value="NZ_CAAAHV010000005.1"/>
</dbReference>
<evidence type="ECO:0000313" key="18">
    <source>
        <dbReference type="Proteomes" id="UP000054735"/>
    </source>
</evidence>
<name>A0A378I8J0_9GAMM</name>
<keyword evidence="8 14" id="KW-0227">DNA damage</keyword>
<dbReference type="GO" id="GO:0000701">
    <property type="term" value="F:purine-specific mismatch base pair DNA N-glycosylase activity"/>
    <property type="evidence" value="ECO:0007669"/>
    <property type="project" value="UniProtKB-EC"/>
</dbReference>
<dbReference type="InterPro" id="IPR029119">
    <property type="entry name" value="MutY_C"/>
</dbReference>
<evidence type="ECO:0000256" key="10">
    <source>
        <dbReference type="ARBA" id="ARBA00023004"/>
    </source>
</evidence>
<dbReference type="Gene3D" id="1.10.340.30">
    <property type="entry name" value="Hypothetical protein, domain 2"/>
    <property type="match status" value="1"/>
</dbReference>
<dbReference type="InterPro" id="IPR003265">
    <property type="entry name" value="HhH-GPD_domain"/>
</dbReference>
<dbReference type="FunFam" id="1.10.340.30:FF:000002">
    <property type="entry name" value="Adenine DNA glycosylase"/>
    <property type="match status" value="1"/>
</dbReference>
<dbReference type="SMART" id="SM00478">
    <property type="entry name" value="ENDO3c"/>
    <property type="match status" value="1"/>
</dbReference>
<feature type="domain" description="HhH-GPD" evidence="15">
    <location>
        <begin position="43"/>
        <end position="194"/>
    </location>
</feature>
<evidence type="ECO:0000256" key="7">
    <source>
        <dbReference type="ARBA" id="ARBA00022723"/>
    </source>
</evidence>
<dbReference type="GO" id="GO:0035485">
    <property type="term" value="F:adenine/guanine mispair binding"/>
    <property type="evidence" value="ECO:0007669"/>
    <property type="project" value="TreeGrafter"/>
</dbReference>
<dbReference type="Gene3D" id="1.10.1670.10">
    <property type="entry name" value="Helix-hairpin-Helix base-excision DNA repair enzymes (C-terminal)"/>
    <property type="match status" value="1"/>
</dbReference>
<evidence type="ECO:0000256" key="8">
    <source>
        <dbReference type="ARBA" id="ARBA00022763"/>
    </source>
</evidence>
<dbReference type="SUPFAM" id="SSF48150">
    <property type="entry name" value="DNA-glycosylase"/>
    <property type="match status" value="1"/>
</dbReference>
<keyword evidence="13 14" id="KW-0326">Glycosidase</keyword>
<dbReference type="GO" id="GO:0006284">
    <property type="term" value="P:base-excision repair"/>
    <property type="evidence" value="ECO:0007669"/>
    <property type="project" value="UniProtKB-UniRule"/>
</dbReference>
<organism evidence="17 19">
    <name type="scientific">Legionella birminghamensis</name>
    <dbReference type="NCBI Taxonomy" id="28083"/>
    <lineage>
        <taxon>Bacteria</taxon>
        <taxon>Pseudomonadati</taxon>
        <taxon>Pseudomonadota</taxon>
        <taxon>Gammaproteobacteria</taxon>
        <taxon>Legionellales</taxon>
        <taxon>Legionellaceae</taxon>
        <taxon>Legionella</taxon>
    </lineage>
</organism>
<keyword evidence="12" id="KW-0234">DNA repair</keyword>
<dbReference type="AlphaFoldDB" id="A0A378I8J0"/>
<evidence type="ECO:0000256" key="4">
    <source>
        <dbReference type="ARBA" id="ARBA00012045"/>
    </source>
</evidence>
<keyword evidence="7" id="KW-0479">Metal-binding</keyword>
<evidence type="ECO:0000256" key="3">
    <source>
        <dbReference type="ARBA" id="ARBA00008343"/>
    </source>
</evidence>
<keyword evidence="18" id="KW-1185">Reference proteome</keyword>
<dbReference type="CDD" id="cd03431">
    <property type="entry name" value="NUDIX_DNA_Glycosylase_C-MutY"/>
    <property type="match status" value="1"/>
</dbReference>
<accession>A0A378I8J0</accession>
<keyword evidence="9 17" id="KW-0378">Hydrolase</keyword>
<dbReference type="STRING" id="28083.Lbir_0699"/>
<dbReference type="Gene3D" id="3.90.79.10">
    <property type="entry name" value="Nucleoside Triphosphate Pyrophosphohydrolase"/>
    <property type="match status" value="1"/>
</dbReference>
<dbReference type="GO" id="GO:0032357">
    <property type="term" value="F:oxidized purine DNA binding"/>
    <property type="evidence" value="ECO:0007669"/>
    <property type="project" value="TreeGrafter"/>
</dbReference>
<dbReference type="GO" id="GO:0034039">
    <property type="term" value="F:8-oxo-7,8-dihydroguanine DNA N-glycosylase activity"/>
    <property type="evidence" value="ECO:0007669"/>
    <property type="project" value="TreeGrafter"/>
</dbReference>
<proteinExistence type="inferred from homology"/>
<evidence type="ECO:0000256" key="13">
    <source>
        <dbReference type="ARBA" id="ARBA00023295"/>
    </source>
</evidence>
<dbReference type="SUPFAM" id="SSF55811">
    <property type="entry name" value="Nudix"/>
    <property type="match status" value="1"/>
</dbReference>
<dbReference type="GO" id="GO:0051539">
    <property type="term" value="F:4 iron, 4 sulfur cluster binding"/>
    <property type="evidence" value="ECO:0007669"/>
    <property type="project" value="UniProtKB-UniRule"/>
</dbReference>
<dbReference type="EC" id="3.2.2.31" evidence="4 14"/>
<dbReference type="InterPro" id="IPR005760">
    <property type="entry name" value="A/G_AdeGlyc_MutY"/>
</dbReference>
<evidence type="ECO:0000256" key="2">
    <source>
        <dbReference type="ARBA" id="ARBA00002933"/>
    </source>
</evidence>
<evidence type="ECO:0000313" key="17">
    <source>
        <dbReference type="EMBL" id="STX31469.1"/>
    </source>
</evidence>
<dbReference type="Proteomes" id="UP000255066">
    <property type="component" value="Unassembled WGS sequence"/>
</dbReference>
<evidence type="ECO:0000256" key="1">
    <source>
        <dbReference type="ARBA" id="ARBA00000843"/>
    </source>
</evidence>
<evidence type="ECO:0000256" key="12">
    <source>
        <dbReference type="ARBA" id="ARBA00023204"/>
    </source>
</evidence>
<dbReference type="OrthoDB" id="9802365at2"/>
<evidence type="ECO:0000256" key="14">
    <source>
        <dbReference type="RuleBase" id="RU365096"/>
    </source>
</evidence>
<protein>
    <recommendedName>
        <fullName evidence="5 14">Adenine DNA glycosylase</fullName>
        <ecNumber evidence="4 14">3.2.2.31</ecNumber>
    </recommendedName>
</protein>
<keyword evidence="10 14" id="KW-0408">Iron</keyword>
<dbReference type="InterPro" id="IPR015797">
    <property type="entry name" value="NUDIX_hydrolase-like_dom_sf"/>
</dbReference>
<dbReference type="GO" id="GO:0046872">
    <property type="term" value="F:metal ion binding"/>
    <property type="evidence" value="ECO:0007669"/>
    <property type="project" value="UniProtKB-UniRule"/>
</dbReference>
<dbReference type="Proteomes" id="UP000054735">
    <property type="component" value="Unassembled WGS sequence"/>
</dbReference>
<comment type="catalytic activity">
    <reaction evidence="1 14">
        <text>Hydrolyzes free adenine bases from 7,8-dihydro-8-oxoguanine:adenine mismatched double-stranded DNA, leaving an apurinic site.</text>
        <dbReference type="EC" id="3.2.2.31"/>
    </reaction>
</comment>
<dbReference type="PANTHER" id="PTHR42944">
    <property type="entry name" value="ADENINE DNA GLYCOSYLASE"/>
    <property type="match status" value="1"/>
</dbReference>
<evidence type="ECO:0000256" key="6">
    <source>
        <dbReference type="ARBA" id="ARBA00022485"/>
    </source>
</evidence>
<dbReference type="Pfam" id="PF00730">
    <property type="entry name" value="HhH-GPD"/>
    <property type="match status" value="1"/>
</dbReference>
<sequence length="356" mass="40398">MDKSLLEHQFTQPLLAWFDQFGRKDLPWQHPRSAYRVWISEIMLQQTQVKTVIPYFLRFIERFPTVADLAMAAEDEVMALWAGLGYYSRARNLYRCAQIIALEFSGEFPQTLETLMALPGLGQSTSAAILSQAFNLPEAILDGNVKRVLARYFMLSGWPEQSAGKKQFWHHANLCMPSYRCADYTQAIMDLGATCCTTKNPNCSGCPLSASCKAYLNDQVKNFPEKKPKKSLPTKLEQFLLLHNTKGQIYLEKRPAHGIWGGLWCLPVIDENVDPASYLQDHYFIDCQQIEPLLEIKHSFSHYHLKIQALAVATGTIANFASEKQGGWYKGEELGQLGLAKPVSDILKHFFEGKPR</sequence>
<evidence type="ECO:0000313" key="19">
    <source>
        <dbReference type="Proteomes" id="UP000255066"/>
    </source>
</evidence>
<keyword evidence="11" id="KW-0411">Iron-sulfur</keyword>
<reference evidence="16 18" key="1">
    <citation type="submission" date="2015-11" db="EMBL/GenBank/DDBJ databases">
        <title>Genomic analysis of 38 Legionella species identifies large and diverse effector repertoires.</title>
        <authorList>
            <person name="Burstein D."/>
            <person name="Amaro F."/>
            <person name="Zusman T."/>
            <person name="Lifshitz Z."/>
            <person name="Cohen O."/>
            <person name="Gilbert J.A."/>
            <person name="Pupko T."/>
            <person name="Shuman H.A."/>
            <person name="Segal G."/>
        </authorList>
    </citation>
    <scope>NUCLEOTIDE SEQUENCE [LARGE SCALE GENOMIC DNA]</scope>
    <source>
        <strain evidence="16 18">CDC#1407-AL-14</strain>
    </source>
</reference>
<evidence type="ECO:0000259" key="15">
    <source>
        <dbReference type="SMART" id="SM00478"/>
    </source>
</evidence>
<evidence type="ECO:0000313" key="16">
    <source>
        <dbReference type="EMBL" id="KTC74666.1"/>
    </source>
</evidence>
<keyword evidence="6" id="KW-0004">4Fe-4S</keyword>
<evidence type="ECO:0000256" key="11">
    <source>
        <dbReference type="ARBA" id="ARBA00023014"/>
    </source>
</evidence>
<comment type="cofactor">
    <cofactor evidence="14">
        <name>[4Fe-4S] cluster</name>
        <dbReference type="ChEBI" id="CHEBI:49883"/>
    </cofactor>
    <text evidence="14">Binds 1 [4Fe-4S] cluster.</text>
</comment>
<comment type="function">
    <text evidence="2">Adenine glycosylase active on G-A mispairs. MutY also corrects error-prone DNA synthesis past GO lesions which are due to the oxidatively damaged form of guanine: 7,8-dihydro-8-oxoguanine (8-oxo-dGTP).</text>
</comment>
<gene>
    <name evidence="17" type="primary">mutY</name>
    <name evidence="16" type="ORF">Lbir_0699</name>
    <name evidence="17" type="ORF">NCTC12437_01242</name>
</gene>
<evidence type="ECO:0000256" key="9">
    <source>
        <dbReference type="ARBA" id="ARBA00022801"/>
    </source>
</evidence>
<dbReference type="InterPro" id="IPR044298">
    <property type="entry name" value="MIG/MutY"/>
</dbReference>
<comment type="similarity">
    <text evidence="3 14">Belongs to the Nth/MutY family.</text>
</comment>
<dbReference type="InterPro" id="IPR011257">
    <property type="entry name" value="DNA_glycosylase"/>
</dbReference>
<dbReference type="NCBIfam" id="TIGR01084">
    <property type="entry name" value="mutY"/>
    <property type="match status" value="1"/>
</dbReference>